<feature type="region of interest" description="Disordered" evidence="6">
    <location>
        <begin position="618"/>
        <end position="665"/>
    </location>
</feature>
<feature type="region of interest" description="Disordered" evidence="6">
    <location>
        <begin position="186"/>
        <end position="212"/>
    </location>
</feature>
<keyword evidence="9" id="KW-1185">Reference proteome</keyword>
<dbReference type="EMBL" id="CAJNNV010033258">
    <property type="protein sequence ID" value="CAE8643069.1"/>
    <property type="molecule type" value="Genomic_DNA"/>
</dbReference>
<evidence type="ECO:0000256" key="3">
    <source>
        <dbReference type="ARBA" id="ARBA00022741"/>
    </source>
</evidence>
<keyword evidence="4" id="KW-0418">Kinase</keyword>
<evidence type="ECO:0000256" key="2">
    <source>
        <dbReference type="ARBA" id="ARBA00022679"/>
    </source>
</evidence>
<reference evidence="8" key="1">
    <citation type="submission" date="2021-02" db="EMBL/GenBank/DDBJ databases">
        <authorList>
            <person name="Dougan E. K."/>
            <person name="Rhodes N."/>
            <person name="Thang M."/>
            <person name="Chan C."/>
        </authorList>
    </citation>
    <scope>NUCLEOTIDE SEQUENCE</scope>
</reference>
<feature type="compositionally biased region" description="Low complexity" evidence="6">
    <location>
        <begin position="144"/>
        <end position="170"/>
    </location>
</feature>
<dbReference type="PANTHER" id="PTHR24345">
    <property type="entry name" value="SERINE/THREONINE-PROTEIN KINASE PLK"/>
    <property type="match status" value="1"/>
</dbReference>
<name>A0A813HZZ9_POLGL</name>
<dbReference type="CDD" id="cd14014">
    <property type="entry name" value="STKc_PknB_like"/>
    <property type="match status" value="1"/>
</dbReference>
<dbReference type="PANTHER" id="PTHR24345:SF91">
    <property type="entry name" value="SERINE_THREONINE-PROTEIN KINASE PLK4"/>
    <property type="match status" value="1"/>
</dbReference>
<comment type="caution">
    <text evidence="8">The sequence shown here is derived from an EMBL/GenBank/DDBJ whole genome shotgun (WGS) entry which is preliminary data.</text>
</comment>
<dbReference type="SMART" id="SM00220">
    <property type="entry name" value="S_TKc"/>
    <property type="match status" value="1"/>
</dbReference>
<dbReference type="SUPFAM" id="SSF56112">
    <property type="entry name" value="Protein kinase-like (PK-like)"/>
    <property type="match status" value="1"/>
</dbReference>
<keyword evidence="5" id="KW-0067">ATP-binding</keyword>
<keyword evidence="1" id="KW-0723">Serine/threonine-protein kinase</keyword>
<evidence type="ECO:0000313" key="8">
    <source>
        <dbReference type="EMBL" id="CAE8643069.1"/>
    </source>
</evidence>
<organism evidence="8 9">
    <name type="scientific">Polarella glacialis</name>
    <name type="common">Dinoflagellate</name>
    <dbReference type="NCBI Taxonomy" id="89957"/>
    <lineage>
        <taxon>Eukaryota</taxon>
        <taxon>Sar</taxon>
        <taxon>Alveolata</taxon>
        <taxon>Dinophyceae</taxon>
        <taxon>Suessiales</taxon>
        <taxon>Suessiaceae</taxon>
        <taxon>Polarella</taxon>
    </lineage>
</organism>
<evidence type="ECO:0000313" key="9">
    <source>
        <dbReference type="Proteomes" id="UP000654075"/>
    </source>
</evidence>
<dbReference type="InterPro" id="IPR008271">
    <property type="entry name" value="Ser/Thr_kinase_AS"/>
</dbReference>
<feature type="region of interest" description="Disordered" evidence="6">
    <location>
        <begin position="139"/>
        <end position="170"/>
    </location>
</feature>
<dbReference type="InterPro" id="IPR011009">
    <property type="entry name" value="Kinase-like_dom_sf"/>
</dbReference>
<gene>
    <name evidence="8" type="ORF">PGLA1383_LOCUS57436</name>
</gene>
<proteinExistence type="predicted"/>
<feature type="compositionally biased region" description="Polar residues" evidence="6">
    <location>
        <begin position="198"/>
        <end position="212"/>
    </location>
</feature>
<dbReference type="PROSITE" id="PS50011">
    <property type="entry name" value="PROTEIN_KINASE_DOM"/>
    <property type="match status" value="1"/>
</dbReference>
<accession>A0A813HZZ9</accession>
<dbReference type="GO" id="GO:0004674">
    <property type="term" value="F:protein serine/threonine kinase activity"/>
    <property type="evidence" value="ECO:0007669"/>
    <property type="project" value="UniProtKB-KW"/>
</dbReference>
<dbReference type="Proteomes" id="UP000654075">
    <property type="component" value="Unassembled WGS sequence"/>
</dbReference>
<dbReference type="Gene3D" id="1.10.510.10">
    <property type="entry name" value="Transferase(Phosphotransferase) domain 1"/>
    <property type="match status" value="1"/>
</dbReference>
<dbReference type="Pfam" id="PF00069">
    <property type="entry name" value="Pkinase"/>
    <property type="match status" value="1"/>
</dbReference>
<dbReference type="GO" id="GO:0005524">
    <property type="term" value="F:ATP binding"/>
    <property type="evidence" value="ECO:0007669"/>
    <property type="project" value="UniProtKB-KW"/>
</dbReference>
<feature type="compositionally biased region" description="Low complexity" evidence="6">
    <location>
        <begin position="188"/>
        <end position="197"/>
    </location>
</feature>
<dbReference type="PROSITE" id="PS00108">
    <property type="entry name" value="PROTEIN_KINASE_ST"/>
    <property type="match status" value="1"/>
</dbReference>
<evidence type="ECO:0000256" key="6">
    <source>
        <dbReference type="SAM" id="MobiDB-lite"/>
    </source>
</evidence>
<evidence type="ECO:0000256" key="5">
    <source>
        <dbReference type="ARBA" id="ARBA00022840"/>
    </source>
</evidence>
<evidence type="ECO:0000259" key="7">
    <source>
        <dbReference type="PROSITE" id="PS50011"/>
    </source>
</evidence>
<keyword evidence="3" id="KW-0547">Nucleotide-binding</keyword>
<evidence type="ECO:0000256" key="4">
    <source>
        <dbReference type="ARBA" id="ARBA00022777"/>
    </source>
</evidence>
<protein>
    <recommendedName>
        <fullName evidence="7">Protein kinase domain-containing protein</fullName>
    </recommendedName>
</protein>
<feature type="domain" description="Protein kinase" evidence="7">
    <location>
        <begin position="252"/>
        <end position="526"/>
    </location>
</feature>
<evidence type="ECO:0000256" key="1">
    <source>
        <dbReference type="ARBA" id="ARBA00022527"/>
    </source>
</evidence>
<sequence>MSWCLGLDPWLHPAHLSAGQPLALPVDGQNLGPEFRHLALSNLALRAASGLELSVRDPVPDTACETAASSLLRSSNSNNDNNDNNDNNNFELKLGIQALFLPFLSGSCPGESSCAYVKVPLLFADVVWAAVPIPWSSPGAGVPDNDNNNNNTNNNNNNNDNDNDNDNNNTTRIPQYIIVVASRPDAQSAGGSKSSSSLDAQTPGNNNDNNKARNQGVWLICARCSSRTYFQQLLAALGSRGAILWDLHERYKISQLALGHGACSAVHSGRPRLATDPVRLAVKRLHRDSELNTEDSIKREVGFLTMCQGHPNIVGMVGLFCSVVDVTGVEGTVLEHCSRIQWDIAMELCPSGDLYNWLKCKGALSEDDGLPLVCGLMSAMSHLHFHRVVHRDVKAENVLLAGPGHAVLADLGIAAHLDDHAAMQAIVGTPGYAAPEIALGQPYGVQVDAFSAGVVLYLIFSNRWPFLSIGPAAALRRTVLSRVRFTSPELLRLSGELVSLMKAMLSREPGNRPSSVYTFRSCWSLLPPHTQGGLCEMQAAFKRQQANCLLPDESLFEPSSCLDMVEVMGKEEETGARVKPAFYRYKVASNFSTGESMFSLQRHEADDTRQASSDAVILSPDIAARQSTNPSDSPKPMTRSWWPSSLARSGRRLVGRTSKTEQSEP</sequence>
<dbReference type="GO" id="GO:0005634">
    <property type="term" value="C:nucleus"/>
    <property type="evidence" value="ECO:0007669"/>
    <property type="project" value="TreeGrafter"/>
</dbReference>
<dbReference type="AlphaFoldDB" id="A0A813HZZ9"/>
<dbReference type="InterPro" id="IPR000719">
    <property type="entry name" value="Prot_kinase_dom"/>
</dbReference>
<keyword evidence="2" id="KW-0808">Transferase</keyword>